<protein>
    <submittedName>
        <fullName evidence="1">Uncharacterized protein</fullName>
    </submittedName>
</protein>
<evidence type="ECO:0000313" key="1">
    <source>
        <dbReference type="EMBL" id="KAH8012810.1"/>
    </source>
</evidence>
<sequence>MAIIMSGPGLPKDYSVSSLSLFQQLSTHYTLLSESSHYLWKYFSSYQQGGRDLECASTTERRNHLLCTRIFTRRKGEDNDLCVQKQRPGTRGVLQAHVASRVFQNRIFTGLLVMNNPRKTPSCPENSPSWLTM</sequence>
<name>A0ACB8G044_9SAUR</name>
<gene>
    <name evidence="1" type="ORF">K3G42_002189</name>
</gene>
<organism evidence="1 2">
    <name type="scientific">Sphaerodactylus townsendi</name>
    <dbReference type="NCBI Taxonomy" id="933632"/>
    <lineage>
        <taxon>Eukaryota</taxon>
        <taxon>Metazoa</taxon>
        <taxon>Chordata</taxon>
        <taxon>Craniata</taxon>
        <taxon>Vertebrata</taxon>
        <taxon>Euteleostomi</taxon>
        <taxon>Lepidosauria</taxon>
        <taxon>Squamata</taxon>
        <taxon>Bifurcata</taxon>
        <taxon>Gekkota</taxon>
        <taxon>Sphaerodactylidae</taxon>
        <taxon>Sphaerodactylus</taxon>
    </lineage>
</organism>
<accession>A0ACB8G044</accession>
<evidence type="ECO:0000313" key="2">
    <source>
        <dbReference type="Proteomes" id="UP000827872"/>
    </source>
</evidence>
<dbReference type="Proteomes" id="UP000827872">
    <property type="component" value="Linkage Group LG02"/>
</dbReference>
<reference evidence="1" key="1">
    <citation type="submission" date="2021-08" db="EMBL/GenBank/DDBJ databases">
        <title>The first chromosome-level gecko genome reveals the dynamic sex chromosomes of Neotropical dwarf geckos (Sphaerodactylidae: Sphaerodactylus).</title>
        <authorList>
            <person name="Pinto B.J."/>
            <person name="Keating S.E."/>
            <person name="Gamble T."/>
        </authorList>
    </citation>
    <scope>NUCLEOTIDE SEQUENCE</scope>
    <source>
        <strain evidence="1">TG3544</strain>
    </source>
</reference>
<proteinExistence type="predicted"/>
<dbReference type="EMBL" id="CM037615">
    <property type="protein sequence ID" value="KAH8012810.1"/>
    <property type="molecule type" value="Genomic_DNA"/>
</dbReference>
<comment type="caution">
    <text evidence="1">The sequence shown here is derived from an EMBL/GenBank/DDBJ whole genome shotgun (WGS) entry which is preliminary data.</text>
</comment>
<keyword evidence="2" id="KW-1185">Reference proteome</keyword>